<keyword evidence="3 5" id="KW-1133">Transmembrane helix</keyword>
<dbReference type="OrthoDB" id="151222at2"/>
<comment type="subcellular location">
    <subcellularLocation>
        <location evidence="1">Membrane</location>
        <topology evidence="1">Multi-pass membrane protein</topology>
    </subcellularLocation>
</comment>
<dbReference type="EMBL" id="RSEB01000001">
    <property type="protein sequence ID" value="RRS01711.1"/>
    <property type="molecule type" value="Genomic_DNA"/>
</dbReference>
<feature type="transmembrane region" description="Helical" evidence="5">
    <location>
        <begin position="142"/>
        <end position="165"/>
    </location>
</feature>
<feature type="transmembrane region" description="Helical" evidence="5">
    <location>
        <begin position="221"/>
        <end position="245"/>
    </location>
</feature>
<dbReference type="Gene3D" id="1.20.1250.20">
    <property type="entry name" value="MFS general substrate transporter like domains"/>
    <property type="match status" value="2"/>
</dbReference>
<dbReference type="SUPFAM" id="SSF103473">
    <property type="entry name" value="MFS general substrate transporter"/>
    <property type="match status" value="1"/>
</dbReference>
<gene>
    <name evidence="6" type="ORF">EIW28_02830</name>
</gene>
<keyword evidence="4 5" id="KW-0472">Membrane</keyword>
<feature type="transmembrane region" description="Helical" evidence="5">
    <location>
        <begin position="171"/>
        <end position="190"/>
    </location>
</feature>
<comment type="caution">
    <text evidence="6">The sequence shown here is derived from an EMBL/GenBank/DDBJ whole genome shotgun (WGS) entry which is preliminary data.</text>
</comment>
<feature type="transmembrane region" description="Helical" evidence="5">
    <location>
        <begin position="341"/>
        <end position="364"/>
    </location>
</feature>
<dbReference type="GO" id="GO:0016020">
    <property type="term" value="C:membrane"/>
    <property type="evidence" value="ECO:0007669"/>
    <property type="project" value="UniProtKB-SubCell"/>
</dbReference>
<dbReference type="InterPro" id="IPR051788">
    <property type="entry name" value="MFS_Transporter"/>
</dbReference>
<feature type="transmembrane region" description="Helical" evidence="5">
    <location>
        <begin position="56"/>
        <end position="77"/>
    </location>
</feature>
<dbReference type="Proteomes" id="UP000277256">
    <property type="component" value="Unassembled WGS sequence"/>
</dbReference>
<dbReference type="InterPro" id="IPR011701">
    <property type="entry name" value="MFS"/>
</dbReference>
<evidence type="ECO:0000313" key="7">
    <source>
        <dbReference type="Proteomes" id="UP000277256"/>
    </source>
</evidence>
<feature type="transmembrane region" description="Helical" evidence="5">
    <location>
        <begin position="25"/>
        <end position="44"/>
    </location>
</feature>
<sequence length="399" mass="39891">MSTTVTVETPQVATAGDSGRWPVRAVFFLNGLVCASYIVSLPALKSVHGLNDGRIGLVSLVFALAALVAMQAAGRLVAVFGSGMVLRCSLLAMPPLLVVLGVVPGFGGLIAAVAVFGLVHGTTDAAMNAHAVGVERRGGRRVVNSCHAAWSASAVVASLAMGATAAAGWDLAVRSASVALVALAGGLFMMRHLSTARSEVRVPASDAAAPRQRAGWTRRMVVLGVTATVLMVCEGGVLGWGGVLLHDARGVSLALSAGAVTGYALGQTVGRAFGDTAATRWGARPVFTVGGALGIAGLSIGIGTSEPLVAVAGFAIGGLGMSVLMPLLFSEVGRAAADDAAAGALVARFTSFIYIGVLLGPALIGSAADLVGLSSTMAALVPLLAAATAVTIGFSLRRR</sequence>
<feature type="transmembrane region" description="Helical" evidence="5">
    <location>
        <begin position="376"/>
        <end position="396"/>
    </location>
</feature>
<accession>A0A426V4F2</accession>
<feature type="transmembrane region" description="Helical" evidence="5">
    <location>
        <begin position="281"/>
        <end position="302"/>
    </location>
</feature>
<keyword evidence="7" id="KW-1185">Reference proteome</keyword>
<dbReference type="AlphaFoldDB" id="A0A426V4F2"/>
<dbReference type="InterPro" id="IPR036259">
    <property type="entry name" value="MFS_trans_sf"/>
</dbReference>
<dbReference type="RefSeq" id="WP_125246188.1">
    <property type="nucleotide sequence ID" value="NZ_RSEB01000001.1"/>
</dbReference>
<feature type="transmembrane region" description="Helical" evidence="5">
    <location>
        <begin position="251"/>
        <end position="269"/>
    </location>
</feature>
<dbReference type="GO" id="GO:0022857">
    <property type="term" value="F:transmembrane transporter activity"/>
    <property type="evidence" value="ECO:0007669"/>
    <property type="project" value="InterPro"/>
</dbReference>
<reference evidence="6 7" key="1">
    <citation type="submission" date="2018-12" db="EMBL/GenBank/DDBJ databases">
        <title>Glycomyces sp. YIM 121974 draft genome.</title>
        <authorList>
            <person name="Li Q."/>
        </authorList>
    </citation>
    <scope>NUCLEOTIDE SEQUENCE [LARGE SCALE GENOMIC DNA]</scope>
    <source>
        <strain evidence="6 7">YIM 121974</strain>
    </source>
</reference>
<feature type="transmembrane region" description="Helical" evidence="5">
    <location>
        <begin position="97"/>
        <end position="121"/>
    </location>
</feature>
<evidence type="ECO:0000256" key="3">
    <source>
        <dbReference type="ARBA" id="ARBA00022989"/>
    </source>
</evidence>
<evidence type="ECO:0000256" key="5">
    <source>
        <dbReference type="SAM" id="Phobius"/>
    </source>
</evidence>
<evidence type="ECO:0000313" key="6">
    <source>
        <dbReference type="EMBL" id="RRS01711.1"/>
    </source>
</evidence>
<dbReference type="PANTHER" id="PTHR23514">
    <property type="entry name" value="BYPASS OF STOP CODON PROTEIN 6"/>
    <property type="match status" value="1"/>
</dbReference>
<dbReference type="PANTHER" id="PTHR23514:SF13">
    <property type="entry name" value="INNER MEMBRANE PROTEIN YBJJ"/>
    <property type="match status" value="1"/>
</dbReference>
<name>A0A426V4F2_9ACTN</name>
<evidence type="ECO:0000256" key="2">
    <source>
        <dbReference type="ARBA" id="ARBA00022692"/>
    </source>
</evidence>
<dbReference type="Pfam" id="PF07690">
    <property type="entry name" value="MFS_1"/>
    <property type="match status" value="1"/>
</dbReference>
<protein>
    <recommendedName>
        <fullName evidence="8">MFS transporter</fullName>
    </recommendedName>
</protein>
<keyword evidence="2 5" id="KW-0812">Transmembrane</keyword>
<organism evidence="6 7">
    <name type="scientific">Glycomyces terrestris</name>
    <dbReference type="NCBI Taxonomy" id="2493553"/>
    <lineage>
        <taxon>Bacteria</taxon>
        <taxon>Bacillati</taxon>
        <taxon>Actinomycetota</taxon>
        <taxon>Actinomycetes</taxon>
        <taxon>Glycomycetales</taxon>
        <taxon>Glycomycetaceae</taxon>
        <taxon>Glycomyces</taxon>
    </lineage>
</organism>
<proteinExistence type="predicted"/>
<feature type="transmembrane region" description="Helical" evidence="5">
    <location>
        <begin position="308"/>
        <end position="329"/>
    </location>
</feature>
<evidence type="ECO:0008006" key="8">
    <source>
        <dbReference type="Google" id="ProtNLM"/>
    </source>
</evidence>
<evidence type="ECO:0000256" key="1">
    <source>
        <dbReference type="ARBA" id="ARBA00004141"/>
    </source>
</evidence>
<evidence type="ECO:0000256" key="4">
    <source>
        <dbReference type="ARBA" id="ARBA00023136"/>
    </source>
</evidence>